<dbReference type="Gene3D" id="3.80.10.10">
    <property type="entry name" value="Ribonuclease Inhibitor"/>
    <property type="match status" value="1"/>
</dbReference>
<evidence type="ECO:0000256" key="1">
    <source>
        <dbReference type="ARBA" id="ARBA00004123"/>
    </source>
</evidence>
<comment type="subcellular location">
    <subcellularLocation>
        <location evidence="1">Nucleus</location>
    </subcellularLocation>
</comment>
<dbReference type="InterPro" id="IPR032675">
    <property type="entry name" value="LRR_dom_sf"/>
</dbReference>
<evidence type="ECO:0000313" key="6">
    <source>
        <dbReference type="EMBL" id="CBK24797.2"/>
    </source>
</evidence>
<dbReference type="GO" id="GO:0030620">
    <property type="term" value="F:U2 snRNA binding"/>
    <property type="evidence" value="ECO:0007669"/>
    <property type="project" value="InterPro"/>
</dbReference>
<dbReference type="Pfam" id="PF14580">
    <property type="entry name" value="LRR_9"/>
    <property type="match status" value="1"/>
</dbReference>
<dbReference type="PANTHER" id="PTHR10552">
    <property type="entry name" value="U2 SMALL NUCLEAR RIBONUCLEOPROTEIN A"/>
    <property type="match status" value="1"/>
</dbReference>
<dbReference type="EMBL" id="FN668689">
    <property type="protein sequence ID" value="CBK24797.2"/>
    <property type="molecule type" value="Genomic_DNA"/>
</dbReference>
<dbReference type="RefSeq" id="XP_012898845.1">
    <property type="nucleotide sequence ID" value="XM_013043391.1"/>
</dbReference>
<dbReference type="GO" id="GO:0005634">
    <property type="term" value="C:nucleus"/>
    <property type="evidence" value="ECO:0007669"/>
    <property type="project" value="UniProtKB-SubCell"/>
</dbReference>
<dbReference type="InParanoid" id="D8M9Q8"/>
<name>D8M9Q8_BLAHO</name>
<dbReference type="PANTHER" id="PTHR10552:SF6">
    <property type="entry name" value="U2 SMALL NUCLEAR RIBONUCLEOPROTEIN A"/>
    <property type="match status" value="1"/>
</dbReference>
<organism evidence="6">
    <name type="scientific">Blastocystis hominis</name>
    <dbReference type="NCBI Taxonomy" id="12968"/>
    <lineage>
        <taxon>Eukaryota</taxon>
        <taxon>Sar</taxon>
        <taxon>Stramenopiles</taxon>
        <taxon>Bigyra</taxon>
        <taxon>Opalozoa</taxon>
        <taxon>Opalinata</taxon>
        <taxon>Blastocystidae</taxon>
        <taxon>Blastocystis</taxon>
    </lineage>
</organism>
<evidence type="ECO:0000256" key="5">
    <source>
        <dbReference type="ARBA" id="ARBA00024196"/>
    </source>
</evidence>
<comment type="similarity">
    <text evidence="5">Belongs to the U2 small nuclear ribonucleoprotein A family.</text>
</comment>
<dbReference type="GeneID" id="24921509"/>
<dbReference type="SUPFAM" id="SSF52058">
    <property type="entry name" value="L domain-like"/>
    <property type="match status" value="1"/>
</dbReference>
<keyword evidence="3" id="KW-0677">Repeat</keyword>
<evidence type="ECO:0000256" key="4">
    <source>
        <dbReference type="ARBA" id="ARBA00023242"/>
    </source>
</evidence>
<evidence type="ECO:0000313" key="7">
    <source>
        <dbReference type="Proteomes" id="UP000008312"/>
    </source>
</evidence>
<dbReference type="AlphaFoldDB" id="D8M9Q8"/>
<evidence type="ECO:0000256" key="2">
    <source>
        <dbReference type="ARBA" id="ARBA00022614"/>
    </source>
</evidence>
<protein>
    <recommendedName>
        <fullName evidence="8">U2A'/phosphoprotein 32 family A C-terminal domain-containing protein</fullName>
    </recommendedName>
</protein>
<keyword evidence="4" id="KW-0539">Nucleus</keyword>
<reference evidence="6" key="1">
    <citation type="submission" date="2010-02" db="EMBL/GenBank/DDBJ databases">
        <title>Sequencing and annotation of the Blastocystis hominis genome.</title>
        <authorList>
            <person name="Wincker P."/>
        </authorList>
    </citation>
    <scope>NUCLEOTIDE SEQUENCE</scope>
    <source>
        <strain evidence="6">Singapore isolate B</strain>
    </source>
</reference>
<proteinExistence type="inferred from homology"/>
<dbReference type="InterPro" id="IPR044640">
    <property type="entry name" value="RU2A"/>
</dbReference>
<evidence type="ECO:0008006" key="8">
    <source>
        <dbReference type="Google" id="ProtNLM"/>
    </source>
</evidence>
<dbReference type="OMA" id="PNYREYM"/>
<dbReference type="FunCoup" id="D8M9Q8">
    <property type="interactions" value="676"/>
</dbReference>
<keyword evidence="7" id="KW-1185">Reference proteome</keyword>
<keyword evidence="2" id="KW-0433">Leucine-rich repeat</keyword>
<sequence>MRLTQDVIATARTYYNPLKQYSLDLRGLKIGIMENLGAANDQFDMIDLSDNSIAVVENIPKFNRLEMLILCNNLINRISSNLGANVPNCRELVFEEIEHLKDWINLSILSPIANLSLIDNPIESEPNFRARVVKLLPQLTVLNFKKVSQKDREEAANL</sequence>
<dbReference type="OrthoDB" id="433501at2759"/>
<evidence type="ECO:0000256" key="3">
    <source>
        <dbReference type="ARBA" id="ARBA00022737"/>
    </source>
</evidence>
<gene>
    <name evidence="6" type="ORF">GSBLH_T00004484001</name>
</gene>
<accession>D8M9Q8</accession>
<dbReference type="GO" id="GO:0000398">
    <property type="term" value="P:mRNA splicing, via spliceosome"/>
    <property type="evidence" value="ECO:0007669"/>
    <property type="project" value="InterPro"/>
</dbReference>
<dbReference type="Proteomes" id="UP000008312">
    <property type="component" value="Unassembled WGS sequence"/>
</dbReference>